<accession>A0A1Y1Q910</accession>
<sequence>MKKQYTHQRWHRPLLLWGIALLPLPLLGASPNHEAKVFKDWAVACNNIRACEATSFMFRDDGTGEMDALLRLERGGKPSDAPRFSLNLGNEALPTNLVGKPVLLRAGGKTLALDKLTSTQQQQASITLPPEKNAALLTLITKPALLEIVIGTTTHRATLSGLTASLLYLDEQQKRLNTPSALVRKGSKTMTAMPPATPLLSTVLPHKGMQAPAGLPSKVRKVMAASLTDCDADDADNKPSERDFVEPLDAKHYLVGIACFSGAYNQMTDLFVVTKDSAASAKPRTTRAKLAFHDSGDSQLVNVAFDPKTGVLSEYNKWRGLGDCGSSTNWVWTGKQFAAVTHDTMPECRGVIDYLNLWTAKF</sequence>
<organism evidence="1 2">
    <name type="scientific">Thiothrix lacustris</name>
    <dbReference type="NCBI Taxonomy" id="525917"/>
    <lineage>
        <taxon>Bacteria</taxon>
        <taxon>Pseudomonadati</taxon>
        <taxon>Pseudomonadota</taxon>
        <taxon>Gammaproteobacteria</taxon>
        <taxon>Thiotrichales</taxon>
        <taxon>Thiotrichaceae</taxon>
        <taxon>Thiothrix</taxon>
    </lineage>
</organism>
<evidence type="ECO:0000313" key="2">
    <source>
        <dbReference type="Proteomes" id="UP000192491"/>
    </source>
</evidence>
<dbReference type="Proteomes" id="UP000192491">
    <property type="component" value="Unassembled WGS sequence"/>
</dbReference>
<comment type="caution">
    <text evidence="1">The sequence shown here is derived from an EMBL/GenBank/DDBJ whole genome shotgun (WGS) entry which is preliminary data.</text>
</comment>
<dbReference type="Pfam" id="PF06674">
    <property type="entry name" value="DUF1176"/>
    <property type="match status" value="1"/>
</dbReference>
<gene>
    <name evidence="1" type="ORF">BWK73_49730</name>
</gene>
<dbReference type="EMBL" id="MTEJ01000681">
    <property type="protein sequence ID" value="OQW99839.1"/>
    <property type="molecule type" value="Genomic_DNA"/>
</dbReference>
<dbReference type="AlphaFoldDB" id="A0A1Y1Q910"/>
<name>A0A1Y1Q910_9GAMM</name>
<evidence type="ECO:0000313" key="1">
    <source>
        <dbReference type="EMBL" id="OQW99839.1"/>
    </source>
</evidence>
<proteinExistence type="predicted"/>
<protein>
    <recommendedName>
        <fullName evidence="3">DUF1176 domain-containing protein</fullName>
    </recommendedName>
</protein>
<dbReference type="InterPro" id="IPR009560">
    <property type="entry name" value="DUF1176"/>
</dbReference>
<reference evidence="1 2" key="1">
    <citation type="submission" date="2017-01" db="EMBL/GenBank/DDBJ databases">
        <title>Novel large sulfur bacteria in the metagenomes of groundwater-fed chemosynthetic microbial mats in the Lake Huron basin.</title>
        <authorList>
            <person name="Sharrar A.M."/>
            <person name="Flood B.E."/>
            <person name="Bailey J.V."/>
            <person name="Jones D.S."/>
            <person name="Biddanda B."/>
            <person name="Ruberg S.A."/>
            <person name="Marcus D.N."/>
            <person name="Dick G.J."/>
        </authorList>
    </citation>
    <scope>NUCLEOTIDE SEQUENCE [LARGE SCALE GENOMIC DNA]</scope>
    <source>
        <strain evidence="1">A8</strain>
    </source>
</reference>
<evidence type="ECO:0008006" key="3">
    <source>
        <dbReference type="Google" id="ProtNLM"/>
    </source>
</evidence>